<comment type="caution">
    <text evidence="6">The sequence shown here is derived from an EMBL/GenBank/DDBJ whole genome shotgun (WGS) entry which is preliminary data.</text>
</comment>
<dbReference type="InterPro" id="IPR004792">
    <property type="entry name" value="BaiN-like"/>
</dbReference>
<dbReference type="PRINTS" id="PR00368">
    <property type="entry name" value="FADPNR"/>
</dbReference>
<dbReference type="SUPFAM" id="SSF51905">
    <property type="entry name" value="FAD/NAD(P)-binding domain"/>
    <property type="match status" value="1"/>
</dbReference>
<dbReference type="Gene3D" id="1.10.8.260">
    <property type="entry name" value="HI0933 insert domain-like"/>
    <property type="match status" value="1"/>
</dbReference>
<dbReference type="Gene3D" id="3.50.50.60">
    <property type="entry name" value="FAD/NAD(P)-binding domain"/>
    <property type="match status" value="1"/>
</dbReference>
<dbReference type="InterPro" id="IPR036188">
    <property type="entry name" value="FAD/NAD-bd_sf"/>
</dbReference>
<dbReference type="AlphaFoldDB" id="A0A4R8LQ90"/>
<dbReference type="Gene3D" id="2.40.30.10">
    <property type="entry name" value="Translation factors"/>
    <property type="match status" value="1"/>
</dbReference>
<comment type="cofactor">
    <cofactor evidence="1">
        <name>FAD</name>
        <dbReference type="ChEBI" id="CHEBI:57692"/>
    </cofactor>
</comment>
<dbReference type="NCBIfam" id="TIGR00275">
    <property type="entry name" value="aminoacetone oxidase family FAD-binding enzyme"/>
    <property type="match status" value="1"/>
</dbReference>
<dbReference type="PANTHER" id="PTHR42887">
    <property type="entry name" value="OS12G0638800 PROTEIN"/>
    <property type="match status" value="1"/>
</dbReference>
<dbReference type="Proteomes" id="UP000294581">
    <property type="component" value="Unassembled WGS sequence"/>
</dbReference>
<dbReference type="PANTHER" id="PTHR42887:SF2">
    <property type="entry name" value="OS12G0638800 PROTEIN"/>
    <property type="match status" value="1"/>
</dbReference>
<dbReference type="InterPro" id="IPR055178">
    <property type="entry name" value="RsdA/BaiN/AoA(So)-like_dom"/>
</dbReference>
<dbReference type="PRINTS" id="PR00411">
    <property type="entry name" value="PNDRDTASEI"/>
</dbReference>
<evidence type="ECO:0000313" key="6">
    <source>
        <dbReference type="EMBL" id="TDY49654.1"/>
    </source>
</evidence>
<evidence type="ECO:0000313" key="7">
    <source>
        <dbReference type="Proteomes" id="UP000294581"/>
    </source>
</evidence>
<evidence type="ECO:0000256" key="2">
    <source>
        <dbReference type="ARBA" id="ARBA00022630"/>
    </source>
</evidence>
<evidence type="ECO:0000259" key="5">
    <source>
        <dbReference type="Pfam" id="PF22780"/>
    </source>
</evidence>
<proteinExistence type="predicted"/>
<dbReference type="Pfam" id="PF03486">
    <property type="entry name" value="HI0933_like"/>
    <property type="match status" value="1"/>
</dbReference>
<dbReference type="Pfam" id="PF22780">
    <property type="entry name" value="HI0933_like_1st"/>
    <property type="match status" value="1"/>
</dbReference>
<sequence>MYDVIVIGGGPAGLMAAISAREYGARVMLIEKGNRLGRKLAISGGGRCNVTNAKPLPELMENIPGNAKFLYSALSQFSNQDIMHFFEQLGIGLKEEDRGRVFPVSNDAKTVVKAVVDRMYSLGVEVLLDTPVSRILAKDGQFSGIRLARGQTLTASAAVIATGGCSVPQTGSTGDAYAWAKSVGHHIVDPYPTEVPLRSDEPWIVSRKLQGLSLYGIEISIWTGKGKRLTTESGDLLFTHFGLSGPAALRCSHYVSTAKRRDPNIDLQATIDLLPTTTQDEWLQSLQDDRARHPRRAMGTELELAFPERLAAYIADVARVPRDLQLAHLTRVQMNKLGQTIKRCPVHVTGTLPLEKATVTGGGVSVKEIDPKTMQSKLCRGLFFAGEVMDVHAHTGGYNITVAFSTGRLAGKSAAFQVRSAQAPVSADTTAGADS</sequence>
<dbReference type="SUPFAM" id="SSF160996">
    <property type="entry name" value="HI0933 insert domain-like"/>
    <property type="match status" value="1"/>
</dbReference>
<evidence type="ECO:0000256" key="1">
    <source>
        <dbReference type="ARBA" id="ARBA00001974"/>
    </source>
</evidence>
<evidence type="ECO:0008006" key="8">
    <source>
        <dbReference type="Google" id="ProtNLM"/>
    </source>
</evidence>
<accession>A0A4R8LQ90</accession>
<dbReference type="RefSeq" id="WP_134159093.1">
    <property type="nucleotide sequence ID" value="NZ_SORF01000004.1"/>
</dbReference>
<dbReference type="OrthoDB" id="9773233at2"/>
<keyword evidence="3" id="KW-0274">FAD</keyword>
<feature type="domain" description="RsdA/BaiN/AoA(So)-like Rossmann fold-like" evidence="4">
    <location>
        <begin position="3"/>
        <end position="412"/>
    </location>
</feature>
<dbReference type="EMBL" id="SORF01000004">
    <property type="protein sequence ID" value="TDY49654.1"/>
    <property type="molecule type" value="Genomic_DNA"/>
</dbReference>
<organism evidence="6 7">
    <name type="scientific">Alicyclobacillus sacchari</name>
    <dbReference type="NCBI Taxonomy" id="392010"/>
    <lineage>
        <taxon>Bacteria</taxon>
        <taxon>Bacillati</taxon>
        <taxon>Bacillota</taxon>
        <taxon>Bacilli</taxon>
        <taxon>Bacillales</taxon>
        <taxon>Alicyclobacillaceae</taxon>
        <taxon>Alicyclobacillus</taxon>
    </lineage>
</organism>
<feature type="domain" description="RsdA/BaiN/AoA(So)-like insert" evidence="5">
    <location>
        <begin position="191"/>
        <end position="359"/>
    </location>
</feature>
<keyword evidence="7" id="KW-1185">Reference proteome</keyword>
<keyword evidence="2" id="KW-0285">Flavoprotein</keyword>
<name>A0A4R8LQ90_9BACL</name>
<gene>
    <name evidence="6" type="ORF">C7445_104167</name>
</gene>
<evidence type="ECO:0000259" key="4">
    <source>
        <dbReference type="Pfam" id="PF03486"/>
    </source>
</evidence>
<protein>
    <recommendedName>
        <fullName evidence="8">NAD(P)/FAD-dependent oxidoreductase</fullName>
    </recommendedName>
</protein>
<reference evidence="6 7" key="1">
    <citation type="submission" date="2019-03" db="EMBL/GenBank/DDBJ databases">
        <title>Genomic Encyclopedia of Type Strains, Phase IV (KMG-IV): sequencing the most valuable type-strain genomes for metagenomic binning, comparative biology and taxonomic classification.</title>
        <authorList>
            <person name="Goeker M."/>
        </authorList>
    </citation>
    <scope>NUCLEOTIDE SEQUENCE [LARGE SCALE GENOMIC DNA]</scope>
    <source>
        <strain evidence="6 7">DSM 17974</strain>
    </source>
</reference>
<dbReference type="InterPro" id="IPR057661">
    <property type="entry name" value="RsdA/BaiN/AoA(So)_Rossmann"/>
</dbReference>
<dbReference type="InterPro" id="IPR023166">
    <property type="entry name" value="BaiN-like_dom_sf"/>
</dbReference>
<evidence type="ECO:0000256" key="3">
    <source>
        <dbReference type="ARBA" id="ARBA00022827"/>
    </source>
</evidence>